<keyword evidence="10" id="KW-1185">Reference proteome</keyword>
<feature type="domain" description="GH10" evidence="8">
    <location>
        <begin position="280"/>
        <end position="610"/>
    </location>
</feature>
<dbReference type="Gene3D" id="2.60.120.260">
    <property type="entry name" value="Galactose-binding domain-like"/>
    <property type="match status" value="1"/>
</dbReference>
<feature type="transmembrane region" description="Helical" evidence="7">
    <location>
        <begin position="82"/>
        <end position="105"/>
    </location>
</feature>
<dbReference type="PANTHER" id="PTHR31490:SF90">
    <property type="entry name" value="ENDO-1,4-BETA-XYLANASE A"/>
    <property type="match status" value="1"/>
</dbReference>
<accession>A0ABP8DJD3</accession>
<dbReference type="PANTHER" id="PTHR31490">
    <property type="entry name" value="GLYCOSYL HYDROLASE"/>
    <property type="match status" value="1"/>
</dbReference>
<keyword evidence="3 6" id="KW-0119">Carbohydrate metabolism</keyword>
<gene>
    <name evidence="9" type="ORF">GCM10022255_074540</name>
</gene>
<dbReference type="PRINTS" id="PR00134">
    <property type="entry name" value="GLHYDRLASE10"/>
</dbReference>
<dbReference type="Pfam" id="PF02018">
    <property type="entry name" value="CBM_4_9"/>
    <property type="match status" value="1"/>
</dbReference>
<name>A0ABP8DJD3_9ACTN</name>
<keyword evidence="1" id="KW-0677">Repeat</keyword>
<reference evidence="10" key="1">
    <citation type="journal article" date="2019" name="Int. J. Syst. Evol. Microbiol.">
        <title>The Global Catalogue of Microorganisms (GCM) 10K type strain sequencing project: providing services to taxonomists for standard genome sequencing and annotation.</title>
        <authorList>
            <consortium name="The Broad Institute Genomics Platform"/>
            <consortium name="The Broad Institute Genome Sequencing Center for Infectious Disease"/>
            <person name="Wu L."/>
            <person name="Ma J."/>
        </authorList>
    </citation>
    <scope>NUCLEOTIDE SEQUENCE [LARGE SCALE GENOMIC DNA]</scope>
    <source>
        <strain evidence="10">JCM 17441</strain>
    </source>
</reference>
<sequence>MRRAWAAVWRFVELWSWVAVHSCKELWQWAVPRCAAALRRARLRAPFAPALREAIRLRFEATTREDPLTGARLWSPRGRTHIFAMATGVLITVVAAAVVLAVSAFSGPSGDSLAARAPSSTVATVSPPPNTILTSDFEDGSAQDWVAGAGAKIKGTTAAAHTGRHSLQVTRRGNGQQGAWHNLQGKLSPDAGYTLTTWVRLTGNGPATSLRMTVSWGWASAVQDDVVATVEANGATWARLEAQYSPVTAVDLLSVRVEPAGGAADFLLDDFTVTQHAPPPRSVPALREIFAGSFDVGAAISTQQATGPEADLVKRQFGSVTPTAAMKWTATEPRPGEFTFGDSDKIVNFATSNGMKIRGHTLVWHNQTPDWVFTDDNGQPMTPTPQNKALLLARMSDHIRTLVERYRGKITAWDVVNEVINDDGTLRQSRWYQIAGLDYIRTAFTVAHAADPAAKLCINDVNLTGPSRRDAMYDLVADLLAEGVPVDCIGSQTHVNISVPSPAALAASIEKFAKLGVDQQITEMDMSVYTDNTSSYPTVPPGLLAQQAAQYKALFAVLLRYRDQISSVTFWGVADNQTWLSTYPIPRVDAPLLFGTDLAPKPAFWAIVANPG</sequence>
<evidence type="ECO:0000256" key="1">
    <source>
        <dbReference type="ARBA" id="ARBA00022737"/>
    </source>
</evidence>
<keyword evidence="7" id="KW-1133">Transmembrane helix</keyword>
<keyword evidence="4 6" id="KW-0326">Glycosidase</keyword>
<dbReference type="InterPro" id="IPR044846">
    <property type="entry name" value="GH10"/>
</dbReference>
<dbReference type="EMBL" id="BAABAT010000027">
    <property type="protein sequence ID" value="GAA4257503.1"/>
    <property type="molecule type" value="Genomic_DNA"/>
</dbReference>
<evidence type="ECO:0000256" key="7">
    <source>
        <dbReference type="SAM" id="Phobius"/>
    </source>
</evidence>
<dbReference type="InterPro" id="IPR003305">
    <property type="entry name" value="CenC_carb-bd"/>
</dbReference>
<keyword evidence="5 6" id="KW-0624">Polysaccharide degradation</keyword>
<evidence type="ECO:0000256" key="2">
    <source>
        <dbReference type="ARBA" id="ARBA00022801"/>
    </source>
</evidence>
<evidence type="ECO:0000256" key="3">
    <source>
        <dbReference type="ARBA" id="ARBA00023277"/>
    </source>
</evidence>
<keyword evidence="2 6" id="KW-0378">Hydrolase</keyword>
<comment type="similarity">
    <text evidence="6">Belongs to the glycosyl hydrolase 10 (cellulase F) family.</text>
</comment>
<dbReference type="PROSITE" id="PS51760">
    <property type="entry name" value="GH10_2"/>
    <property type="match status" value="1"/>
</dbReference>
<dbReference type="Gene3D" id="3.20.20.80">
    <property type="entry name" value="Glycosidases"/>
    <property type="match status" value="1"/>
</dbReference>
<protein>
    <recommendedName>
        <fullName evidence="6">Beta-xylanase</fullName>
        <ecNumber evidence="6">3.2.1.8</ecNumber>
    </recommendedName>
</protein>
<evidence type="ECO:0000256" key="5">
    <source>
        <dbReference type="ARBA" id="ARBA00023326"/>
    </source>
</evidence>
<comment type="catalytic activity">
    <reaction evidence="6">
        <text>Endohydrolysis of (1-&gt;4)-beta-D-xylosidic linkages in xylans.</text>
        <dbReference type="EC" id="3.2.1.8"/>
    </reaction>
</comment>
<proteinExistence type="inferred from homology"/>
<evidence type="ECO:0000313" key="9">
    <source>
        <dbReference type="EMBL" id="GAA4257503.1"/>
    </source>
</evidence>
<organism evidence="9 10">
    <name type="scientific">Dactylosporangium darangshiense</name>
    <dbReference type="NCBI Taxonomy" id="579108"/>
    <lineage>
        <taxon>Bacteria</taxon>
        <taxon>Bacillati</taxon>
        <taxon>Actinomycetota</taxon>
        <taxon>Actinomycetes</taxon>
        <taxon>Micromonosporales</taxon>
        <taxon>Micromonosporaceae</taxon>
        <taxon>Dactylosporangium</taxon>
    </lineage>
</organism>
<dbReference type="SUPFAM" id="SSF49785">
    <property type="entry name" value="Galactose-binding domain-like"/>
    <property type="match status" value="1"/>
</dbReference>
<dbReference type="Proteomes" id="UP001500620">
    <property type="component" value="Unassembled WGS sequence"/>
</dbReference>
<comment type="caution">
    <text evidence="9">The sequence shown here is derived from an EMBL/GenBank/DDBJ whole genome shotgun (WGS) entry which is preliminary data.</text>
</comment>
<dbReference type="InterPro" id="IPR001000">
    <property type="entry name" value="GH10_dom"/>
</dbReference>
<keyword evidence="7" id="KW-0472">Membrane</keyword>
<dbReference type="SUPFAM" id="SSF51445">
    <property type="entry name" value="(Trans)glycosidases"/>
    <property type="match status" value="1"/>
</dbReference>
<dbReference type="Pfam" id="PF00331">
    <property type="entry name" value="Glyco_hydro_10"/>
    <property type="match status" value="1"/>
</dbReference>
<evidence type="ECO:0000259" key="8">
    <source>
        <dbReference type="PROSITE" id="PS51760"/>
    </source>
</evidence>
<dbReference type="EC" id="3.2.1.8" evidence="6"/>
<evidence type="ECO:0000256" key="4">
    <source>
        <dbReference type="ARBA" id="ARBA00023295"/>
    </source>
</evidence>
<dbReference type="InterPro" id="IPR017853">
    <property type="entry name" value="GH"/>
</dbReference>
<keyword evidence="7" id="KW-0812">Transmembrane</keyword>
<dbReference type="InterPro" id="IPR008979">
    <property type="entry name" value="Galactose-bd-like_sf"/>
</dbReference>
<evidence type="ECO:0000313" key="10">
    <source>
        <dbReference type="Proteomes" id="UP001500620"/>
    </source>
</evidence>
<evidence type="ECO:0000256" key="6">
    <source>
        <dbReference type="RuleBase" id="RU361174"/>
    </source>
</evidence>
<dbReference type="SMART" id="SM00633">
    <property type="entry name" value="Glyco_10"/>
    <property type="match status" value="1"/>
</dbReference>